<feature type="compositionally biased region" description="Polar residues" evidence="1">
    <location>
        <begin position="173"/>
        <end position="186"/>
    </location>
</feature>
<dbReference type="Proteomes" id="UP000747110">
    <property type="component" value="Unassembled WGS sequence"/>
</dbReference>
<protein>
    <submittedName>
        <fullName evidence="2">Uncharacterized protein</fullName>
    </submittedName>
</protein>
<gene>
    <name evidence="2" type="ORF">Vretifemale_18688</name>
</gene>
<comment type="caution">
    <text evidence="2">The sequence shown here is derived from an EMBL/GenBank/DDBJ whole genome shotgun (WGS) entry which is preliminary data.</text>
</comment>
<dbReference type="AlphaFoldDB" id="A0A8J4CZZ8"/>
<feature type="compositionally biased region" description="Low complexity" evidence="1">
    <location>
        <begin position="316"/>
        <end position="333"/>
    </location>
</feature>
<evidence type="ECO:0000256" key="1">
    <source>
        <dbReference type="SAM" id="MobiDB-lite"/>
    </source>
</evidence>
<feature type="compositionally biased region" description="Basic residues" evidence="1">
    <location>
        <begin position="191"/>
        <end position="203"/>
    </location>
</feature>
<proteinExistence type="predicted"/>
<feature type="region of interest" description="Disordered" evidence="1">
    <location>
        <begin position="269"/>
        <end position="333"/>
    </location>
</feature>
<feature type="region of interest" description="Disordered" evidence="1">
    <location>
        <begin position="1"/>
        <end position="148"/>
    </location>
</feature>
<feature type="compositionally biased region" description="Polar residues" evidence="1">
    <location>
        <begin position="103"/>
        <end position="121"/>
    </location>
</feature>
<feature type="compositionally biased region" description="Low complexity" evidence="1">
    <location>
        <begin position="88"/>
        <end position="102"/>
    </location>
</feature>
<evidence type="ECO:0000313" key="3">
    <source>
        <dbReference type="Proteomes" id="UP000747110"/>
    </source>
</evidence>
<feature type="compositionally biased region" description="Low complexity" evidence="1">
    <location>
        <begin position="122"/>
        <end position="140"/>
    </location>
</feature>
<feature type="region of interest" description="Disordered" evidence="1">
    <location>
        <begin position="162"/>
        <end position="204"/>
    </location>
</feature>
<dbReference type="EMBL" id="BNCP01000061">
    <property type="protein sequence ID" value="GIL90983.1"/>
    <property type="molecule type" value="Genomic_DNA"/>
</dbReference>
<reference evidence="2" key="1">
    <citation type="journal article" date="2021" name="Proc. Natl. Acad. Sci. U.S.A.">
        <title>Three genomes in the algal genus Volvox reveal the fate of a haploid sex-determining region after a transition to homothallism.</title>
        <authorList>
            <person name="Yamamoto K."/>
            <person name="Hamaji T."/>
            <person name="Kawai-Toyooka H."/>
            <person name="Matsuzaki R."/>
            <person name="Takahashi F."/>
            <person name="Nishimura Y."/>
            <person name="Kawachi M."/>
            <person name="Noguchi H."/>
            <person name="Minakuchi Y."/>
            <person name="Umen J.G."/>
            <person name="Toyoda A."/>
            <person name="Nozaki H."/>
        </authorList>
    </citation>
    <scope>NUCLEOTIDE SEQUENCE</scope>
    <source>
        <strain evidence="2">NIES-3786</strain>
    </source>
</reference>
<keyword evidence="3" id="KW-1185">Reference proteome</keyword>
<accession>A0A8J4CZZ8</accession>
<dbReference type="OrthoDB" id="10641015at2759"/>
<evidence type="ECO:0000313" key="2">
    <source>
        <dbReference type="EMBL" id="GIL90983.1"/>
    </source>
</evidence>
<sequence>MIVLSARSEQSRIAPGILHDASCADEKGAEEDQQQQGAAVMKRASDGDDEADISSTIRPKRPQIPYSQREIYEKKAFTAPRRPATYQSSSRRTTGSSDGGSTPVHQQATISSPAYSHSRTISSPSMSNQSASPAPAGAPSSPRPPNAVLLPMQHHYAAVSTQLPRRGLPRPSPNTSCNKSLNSPPATRNSRTNRKSSTRRSQFRRQITAGVATWLPRRPVCITPAQPQLRKQPPTRRVQGGPRVTALIAHYRIRNLNRALRSIRHRLSRPAPAPICPCHRRTAPRAHQAPRPSVLEAAPPVHSRHGTPAPARPRRPGATPPGQLQPQLPGRPGSLRMPAAVLVLVAGAAETLQWCPRMCWLLPLTRAAPPQAGSSQG</sequence>
<organism evidence="2 3">
    <name type="scientific">Volvox reticuliferus</name>
    <dbReference type="NCBI Taxonomy" id="1737510"/>
    <lineage>
        <taxon>Eukaryota</taxon>
        <taxon>Viridiplantae</taxon>
        <taxon>Chlorophyta</taxon>
        <taxon>core chlorophytes</taxon>
        <taxon>Chlorophyceae</taxon>
        <taxon>CS clade</taxon>
        <taxon>Chlamydomonadales</taxon>
        <taxon>Volvocaceae</taxon>
        <taxon>Volvox</taxon>
    </lineage>
</organism>
<name>A0A8J4CZZ8_9CHLO</name>